<dbReference type="GO" id="GO:0009306">
    <property type="term" value="P:protein secretion"/>
    <property type="evidence" value="ECO:0007669"/>
    <property type="project" value="InterPro"/>
</dbReference>
<keyword evidence="14" id="KW-1185">Reference proteome</keyword>
<reference evidence="14" key="1">
    <citation type="submission" date="2007-11" db="EMBL/GenBank/DDBJ databases">
        <title>Complete genome sequence of Clostridium phytofermentans ISDg.</title>
        <authorList>
            <person name="Leschine S.B."/>
            <person name="Warnick T.A."/>
            <person name="Blanchard J.L."/>
            <person name="Schnell D.J."/>
            <person name="Petit E.L."/>
            <person name="LaTouf W.G."/>
            <person name="Copeland A."/>
            <person name="Lucas S."/>
            <person name="Lapidus A."/>
            <person name="Barry K."/>
            <person name="Glavina del Rio T."/>
            <person name="Dalin E."/>
            <person name="Tice H."/>
            <person name="Pitluck S."/>
            <person name="Kiss H."/>
            <person name="Brettin T."/>
            <person name="Bruce D."/>
            <person name="Detter J.C."/>
            <person name="Han C."/>
            <person name="Kuske C."/>
            <person name="Schmutz J."/>
            <person name="Larimer F."/>
            <person name="Land M."/>
            <person name="Hauser L."/>
            <person name="Kyrpides N."/>
            <person name="Kim E.A."/>
            <person name="Richardson P."/>
        </authorList>
    </citation>
    <scope>NUCLEOTIDE SEQUENCE [LARGE SCALE GENOMIC DNA]</scope>
    <source>
        <strain evidence="14">ATCC 700394 / DSM 18823 / ISDg</strain>
    </source>
</reference>
<dbReference type="MEROPS" id="N06.A01"/>
<evidence type="ECO:0000256" key="9">
    <source>
        <dbReference type="ARBA" id="ARBA00022989"/>
    </source>
</evidence>
<proteinExistence type="inferred from homology"/>
<dbReference type="Pfam" id="PF01312">
    <property type="entry name" value="Bac_export_2"/>
    <property type="match status" value="1"/>
</dbReference>
<dbReference type="FunFam" id="3.40.1690.10:FF:000001">
    <property type="entry name" value="Flagellar biosynthetic protein FlhB"/>
    <property type="match status" value="1"/>
</dbReference>
<organism evidence="13 14">
    <name type="scientific">Lachnoclostridium phytofermentans (strain ATCC 700394 / DSM 18823 / ISDg)</name>
    <name type="common">Clostridium phytofermentans</name>
    <dbReference type="NCBI Taxonomy" id="357809"/>
    <lineage>
        <taxon>Bacteria</taxon>
        <taxon>Bacillati</taxon>
        <taxon>Bacillota</taxon>
        <taxon>Clostridia</taxon>
        <taxon>Lachnospirales</taxon>
        <taxon>Lachnospiraceae</taxon>
    </lineage>
</organism>
<keyword evidence="13" id="KW-0966">Cell projection</keyword>
<keyword evidence="5 12" id="KW-1003">Cell membrane</keyword>
<evidence type="ECO:0000313" key="14">
    <source>
        <dbReference type="Proteomes" id="UP000000370"/>
    </source>
</evidence>
<evidence type="ECO:0000256" key="5">
    <source>
        <dbReference type="ARBA" id="ARBA00022475"/>
    </source>
</evidence>
<comment type="function">
    <text evidence="12">Required for formation of the rod structure in the basal body of the flagellar apparatus. Together with FliI and FliH, may constitute the export apparatus of flagellin.</text>
</comment>
<evidence type="ECO:0000256" key="11">
    <source>
        <dbReference type="ARBA" id="ARBA00023225"/>
    </source>
</evidence>
<sequence length="373" mass="42249">MIPENNKFYVAYRLQFFAKEGPGGEKTEEATTKKLEDARKEGQVARSQDLITASGLLALFMVIKLFSGYIAGGFLDAFSKSYKEIETLAKEEMTYQIGSKLMNQMGINILLICLPVFITGVVVAFVVNIFQVKWKLTGKPLQPKFNKINPLSGFKKMLSMDKIMELVKSIIKVGIIIYIVYNALKDELGKLYLLYEMGNLEVVIAYIGSIVLDLGIKISVLFIVVGLADFIYQKIKFKKDMRMTKQEIKDEFKQSEGDPQIKSKIKQKMRQASQRRMMQRLPEADVVITNPTHFACALKYDKEVSEAPILIAKGADLLAAKIKEIAKENEIPIVENKPLARMLYYNVDIESEIPGELYQMVAEVLAYVYSLKT</sequence>
<keyword evidence="11 12" id="KW-1006">Bacterial flagellum protein export</keyword>
<dbReference type="STRING" id="357809.Cphy_2696"/>
<comment type="subcellular location">
    <subcellularLocation>
        <location evidence="1">Cell membrane</location>
        <topology evidence="1">Multi-pass membrane protein</topology>
    </subcellularLocation>
</comment>
<evidence type="ECO:0000256" key="8">
    <source>
        <dbReference type="ARBA" id="ARBA00022927"/>
    </source>
</evidence>
<dbReference type="KEGG" id="cpy:Cphy_2696"/>
<dbReference type="NCBIfam" id="TIGR00328">
    <property type="entry name" value="flhB"/>
    <property type="match status" value="1"/>
</dbReference>
<dbReference type="InterPro" id="IPR006135">
    <property type="entry name" value="T3SS_substrate_exporter"/>
</dbReference>
<dbReference type="HOGENOM" id="CLU_041013_1_2_9"/>
<accession>A9KNE0</accession>
<feature type="transmembrane region" description="Helical" evidence="12">
    <location>
        <begin position="204"/>
        <end position="232"/>
    </location>
</feature>
<keyword evidence="8 12" id="KW-0653">Protein transport</keyword>
<evidence type="ECO:0000256" key="3">
    <source>
        <dbReference type="ARBA" id="ARBA00021622"/>
    </source>
</evidence>
<dbReference type="AlphaFoldDB" id="A9KNE0"/>
<keyword evidence="4 12" id="KW-0813">Transport</keyword>
<evidence type="ECO:0000256" key="12">
    <source>
        <dbReference type="RuleBase" id="RU364091"/>
    </source>
</evidence>
<comment type="similarity">
    <text evidence="2 12">Belongs to the type III secretion exporter family.</text>
</comment>
<evidence type="ECO:0000256" key="2">
    <source>
        <dbReference type="ARBA" id="ARBA00010690"/>
    </source>
</evidence>
<evidence type="ECO:0000256" key="6">
    <source>
        <dbReference type="ARBA" id="ARBA00022692"/>
    </source>
</evidence>
<dbReference type="GO" id="GO:0005886">
    <property type="term" value="C:plasma membrane"/>
    <property type="evidence" value="ECO:0007669"/>
    <property type="project" value="UniProtKB-SubCell"/>
</dbReference>
<keyword evidence="6 12" id="KW-0812">Transmembrane</keyword>
<evidence type="ECO:0000256" key="1">
    <source>
        <dbReference type="ARBA" id="ARBA00004651"/>
    </source>
</evidence>
<dbReference type="Gene3D" id="6.10.250.2080">
    <property type="match status" value="1"/>
</dbReference>
<evidence type="ECO:0000256" key="4">
    <source>
        <dbReference type="ARBA" id="ARBA00022448"/>
    </source>
</evidence>
<keyword evidence="7 12" id="KW-1005">Bacterial flagellum biogenesis</keyword>
<dbReference type="PANTHER" id="PTHR30531">
    <property type="entry name" value="FLAGELLAR BIOSYNTHETIC PROTEIN FLHB"/>
    <property type="match status" value="1"/>
</dbReference>
<evidence type="ECO:0000256" key="10">
    <source>
        <dbReference type="ARBA" id="ARBA00023136"/>
    </source>
</evidence>
<feature type="transmembrane region" description="Helical" evidence="12">
    <location>
        <begin position="109"/>
        <end position="130"/>
    </location>
</feature>
<keyword evidence="13" id="KW-0969">Cilium</keyword>
<name>A9KNE0_LACP7</name>
<evidence type="ECO:0000313" key="13">
    <source>
        <dbReference type="EMBL" id="ABX43057.1"/>
    </source>
</evidence>
<keyword evidence="13" id="KW-0282">Flagellum</keyword>
<feature type="transmembrane region" description="Helical" evidence="12">
    <location>
        <begin position="166"/>
        <end position="184"/>
    </location>
</feature>
<dbReference type="GO" id="GO:0044780">
    <property type="term" value="P:bacterial-type flagellum assembly"/>
    <property type="evidence" value="ECO:0007669"/>
    <property type="project" value="InterPro"/>
</dbReference>
<gene>
    <name evidence="12" type="primary">flhB</name>
    <name evidence="13" type="ordered locus">Cphy_2696</name>
</gene>
<keyword evidence="10 12" id="KW-0472">Membrane</keyword>
<dbReference type="EMBL" id="CP000885">
    <property type="protein sequence ID" value="ABX43057.1"/>
    <property type="molecule type" value="Genomic_DNA"/>
</dbReference>
<dbReference type="PANTHER" id="PTHR30531:SF12">
    <property type="entry name" value="FLAGELLAR BIOSYNTHETIC PROTEIN FLHB"/>
    <property type="match status" value="1"/>
</dbReference>
<dbReference type="SUPFAM" id="SSF160544">
    <property type="entry name" value="EscU C-terminal domain-like"/>
    <property type="match status" value="1"/>
</dbReference>
<dbReference type="InterPro" id="IPR029025">
    <property type="entry name" value="T3SS_substrate_exporter_C"/>
</dbReference>
<keyword evidence="9 12" id="KW-1133">Transmembrane helix</keyword>
<feature type="transmembrane region" description="Helical" evidence="12">
    <location>
        <begin position="50"/>
        <end position="71"/>
    </location>
</feature>
<evidence type="ECO:0000256" key="7">
    <source>
        <dbReference type="ARBA" id="ARBA00022795"/>
    </source>
</evidence>
<dbReference type="Proteomes" id="UP000000370">
    <property type="component" value="Chromosome"/>
</dbReference>
<protein>
    <recommendedName>
        <fullName evidence="3 12">Flagellar biosynthetic protein FlhB</fullName>
    </recommendedName>
</protein>
<dbReference type="Gene3D" id="3.40.1690.10">
    <property type="entry name" value="secretion proteins EscU"/>
    <property type="match status" value="1"/>
</dbReference>
<dbReference type="PRINTS" id="PR00950">
    <property type="entry name" value="TYPE3IMSPROT"/>
</dbReference>
<dbReference type="InterPro" id="IPR006136">
    <property type="entry name" value="FlhB"/>
</dbReference>
<dbReference type="eggNOG" id="COG1377">
    <property type="taxonomic scope" value="Bacteria"/>
</dbReference>
<dbReference type="RefSeq" id="WP_012200709.1">
    <property type="nucleotide sequence ID" value="NC_010001.1"/>
</dbReference>